<proteinExistence type="predicted"/>
<dbReference type="AlphaFoldDB" id="A0A9Q9ANU2"/>
<sequence length="308" mass="35376">MAPNHALRGEKLSWCDEQIHAVTLDKKSRKGWTSRITAVSDQVAMRVFGIPELMEMIMLNLDPLEIFRTMQTVTAMRDCVNYSPRLKQHIGLISPKLSTAADFSPTLYVKDGGSWLDDDHYDHPSRFRLYSKIRPGLSIGGFLFATFDQTYSANYATWGNLGQFVPGTVDPRCLKTAHFCITAHLDLTVDSMGERLKQLSPVSKRVIVMDVLVDSLRKLWVHFLGRARLNDDDPIMVKRQQRWAASKYYQFPVEFWAEKSDAYDAEENDWEEDEYLDWYEEQFGEEDEAEAGEEEEAVVGEEQPSADK</sequence>
<feature type="compositionally biased region" description="Acidic residues" evidence="1">
    <location>
        <begin position="281"/>
        <end position="299"/>
    </location>
</feature>
<evidence type="ECO:0000313" key="3">
    <source>
        <dbReference type="Proteomes" id="UP001056384"/>
    </source>
</evidence>
<evidence type="ECO:0000256" key="1">
    <source>
        <dbReference type="SAM" id="MobiDB-lite"/>
    </source>
</evidence>
<keyword evidence="3" id="KW-1185">Reference proteome</keyword>
<dbReference type="EMBL" id="CP099419">
    <property type="protein sequence ID" value="USW50393.1"/>
    <property type="molecule type" value="Genomic_DNA"/>
</dbReference>
<evidence type="ECO:0008006" key="4">
    <source>
        <dbReference type="Google" id="ProtNLM"/>
    </source>
</evidence>
<name>A0A9Q9ANU2_9PEZI</name>
<dbReference type="Proteomes" id="UP001056384">
    <property type="component" value="Chromosome 2"/>
</dbReference>
<reference evidence="2" key="1">
    <citation type="submission" date="2022-06" db="EMBL/GenBank/DDBJ databases">
        <title>Complete genome sequences of two strains of the flax pathogen Septoria linicola.</title>
        <authorList>
            <person name="Lapalu N."/>
            <person name="Simon A."/>
            <person name="Demenou B."/>
            <person name="Paumier D."/>
            <person name="Guillot M.-P."/>
            <person name="Gout L."/>
            <person name="Valade R."/>
        </authorList>
    </citation>
    <scope>NUCLEOTIDE SEQUENCE</scope>
    <source>
        <strain evidence="2">SE15195</strain>
    </source>
</reference>
<evidence type="ECO:0000313" key="2">
    <source>
        <dbReference type="EMBL" id="USW50393.1"/>
    </source>
</evidence>
<protein>
    <recommendedName>
        <fullName evidence="4">F-box domain-containing protein</fullName>
    </recommendedName>
</protein>
<organism evidence="2 3">
    <name type="scientific">Septoria linicola</name>
    <dbReference type="NCBI Taxonomy" id="215465"/>
    <lineage>
        <taxon>Eukaryota</taxon>
        <taxon>Fungi</taxon>
        <taxon>Dikarya</taxon>
        <taxon>Ascomycota</taxon>
        <taxon>Pezizomycotina</taxon>
        <taxon>Dothideomycetes</taxon>
        <taxon>Dothideomycetidae</taxon>
        <taxon>Mycosphaerellales</taxon>
        <taxon>Mycosphaerellaceae</taxon>
        <taxon>Septoria</taxon>
    </lineage>
</organism>
<feature type="region of interest" description="Disordered" evidence="1">
    <location>
        <begin position="281"/>
        <end position="308"/>
    </location>
</feature>
<accession>A0A9Q9ANU2</accession>
<gene>
    <name evidence="2" type="ORF">Slin15195_G037120</name>
</gene>